<evidence type="ECO:0000259" key="1">
    <source>
        <dbReference type="Pfam" id="PF25556"/>
    </source>
</evidence>
<reference evidence="4" key="2">
    <citation type="submission" date="2019-09" db="UniProtKB">
        <authorList>
            <consortium name="WormBaseParasite"/>
        </authorList>
    </citation>
    <scope>IDENTIFICATION</scope>
</reference>
<dbReference type="GO" id="GO:0005737">
    <property type="term" value="C:cytoplasm"/>
    <property type="evidence" value="ECO:0007669"/>
    <property type="project" value="TreeGrafter"/>
</dbReference>
<name>A0A183GFF8_HELPZ</name>
<dbReference type="Pfam" id="PF25556">
    <property type="entry name" value="SET_TTL"/>
    <property type="match status" value="1"/>
</dbReference>
<dbReference type="EMBL" id="UZAH01032722">
    <property type="protein sequence ID" value="VDP23483.1"/>
    <property type="molecule type" value="Genomic_DNA"/>
</dbReference>
<gene>
    <name evidence="2" type="ORF">HPBE_LOCUS21127</name>
</gene>
<proteinExistence type="predicted"/>
<dbReference type="Proteomes" id="UP000050761">
    <property type="component" value="Unassembled WGS sequence"/>
</dbReference>
<evidence type="ECO:0000313" key="2">
    <source>
        <dbReference type="EMBL" id="VDP23483.1"/>
    </source>
</evidence>
<evidence type="ECO:0000313" key="3">
    <source>
        <dbReference type="Proteomes" id="UP000050761"/>
    </source>
</evidence>
<keyword evidence="3" id="KW-1185">Reference proteome</keyword>
<dbReference type="WBParaSite" id="HPBE_0002112801-mRNA-1">
    <property type="protein sequence ID" value="HPBE_0002112801-mRNA-1"/>
    <property type="gene ID" value="HPBE_0002112801"/>
</dbReference>
<dbReference type="AlphaFoldDB" id="A0A183GFF8"/>
<organism evidence="3 4">
    <name type="scientific">Heligmosomoides polygyrus</name>
    <name type="common">Parasitic roundworm</name>
    <dbReference type="NCBI Taxonomy" id="6339"/>
    <lineage>
        <taxon>Eukaryota</taxon>
        <taxon>Metazoa</taxon>
        <taxon>Ecdysozoa</taxon>
        <taxon>Nematoda</taxon>
        <taxon>Chromadorea</taxon>
        <taxon>Rhabditida</taxon>
        <taxon>Rhabditina</taxon>
        <taxon>Rhabditomorpha</taxon>
        <taxon>Strongyloidea</taxon>
        <taxon>Heligmosomidae</taxon>
        <taxon>Heligmosomoides</taxon>
    </lineage>
</organism>
<dbReference type="OrthoDB" id="60477at2759"/>
<sequence>MWRYIQTYTVRFKQEVDEEGMPLWYIMVEFGVRIAHSHHPNVRVVPLFFIPHNAAYSVMLFTKEISEGEKVSRDYAAHCLGRRQPEWRPFLMVPWLDEDLDIDEEMQRQPPDENFFVTGRTLEPLPSEADQLVAAEAIRKRDLSRPLRWSGKEQKDVLATLLEFNFMPDCERACQYFPDFADTVFRTLFMNELDVKAITVI</sequence>
<dbReference type="InterPro" id="IPR027749">
    <property type="entry name" value="TTLL12"/>
</dbReference>
<dbReference type="PANTHER" id="PTHR46088">
    <property type="entry name" value="TUBULIN--TYROSINE LIGASE-LIKE PROTEIN 12"/>
    <property type="match status" value="1"/>
</dbReference>
<feature type="domain" description="Tubulin--tyrosine ligase-like protein 12 SET-like" evidence="1">
    <location>
        <begin position="1"/>
        <end position="99"/>
    </location>
</feature>
<protein>
    <submittedName>
        <fullName evidence="4">SET domain-containing protein</fullName>
    </submittedName>
</protein>
<evidence type="ECO:0000313" key="4">
    <source>
        <dbReference type="WBParaSite" id="HPBE_0002112801-mRNA-1"/>
    </source>
</evidence>
<accession>A0A183GFF8</accession>
<accession>A0A3P8FMS8</accession>
<dbReference type="PANTHER" id="PTHR46088:SF1">
    <property type="entry name" value="TUBULIN--TYROSINE LIGASE-LIKE PROTEIN 12"/>
    <property type="match status" value="1"/>
</dbReference>
<reference evidence="2 3" key="1">
    <citation type="submission" date="2018-11" db="EMBL/GenBank/DDBJ databases">
        <authorList>
            <consortium name="Pathogen Informatics"/>
        </authorList>
    </citation>
    <scope>NUCLEOTIDE SEQUENCE [LARGE SCALE GENOMIC DNA]</scope>
</reference>
<dbReference type="InterPro" id="IPR057954">
    <property type="entry name" value="SET_TTL12"/>
</dbReference>